<keyword evidence="6" id="KW-0436">Ligase</keyword>
<protein>
    <recommendedName>
        <fullName evidence="5">5-formyltetrahydrofolate cyclo-ligase</fullName>
        <ecNumber evidence="5">6.3.3.2</ecNumber>
    </recommendedName>
</protein>
<dbReference type="NCBIfam" id="TIGR02727">
    <property type="entry name" value="MTHFS_bact"/>
    <property type="match status" value="1"/>
</dbReference>
<dbReference type="EC" id="6.3.3.2" evidence="5"/>
<dbReference type="KEGG" id="abq:ABAZ39_04745"/>
<comment type="catalytic activity">
    <reaction evidence="5">
        <text>(6S)-5-formyl-5,6,7,8-tetrahydrofolate + ATP = (6R)-5,10-methenyltetrahydrofolate + ADP + phosphate</text>
        <dbReference type="Rhea" id="RHEA:10488"/>
        <dbReference type="ChEBI" id="CHEBI:30616"/>
        <dbReference type="ChEBI" id="CHEBI:43474"/>
        <dbReference type="ChEBI" id="CHEBI:57455"/>
        <dbReference type="ChEBI" id="CHEBI:57457"/>
        <dbReference type="ChEBI" id="CHEBI:456216"/>
        <dbReference type="EC" id="6.3.3.2"/>
    </reaction>
</comment>
<dbReference type="PIRSF" id="PIRSF006806">
    <property type="entry name" value="FTHF_cligase"/>
    <property type="match status" value="1"/>
</dbReference>
<evidence type="ECO:0000256" key="3">
    <source>
        <dbReference type="ARBA" id="ARBA00022840"/>
    </source>
</evidence>
<evidence type="ECO:0000256" key="1">
    <source>
        <dbReference type="ARBA" id="ARBA00010638"/>
    </source>
</evidence>
<keyword evidence="5" id="KW-0460">Magnesium</keyword>
<feature type="binding site" evidence="4">
    <location>
        <begin position="148"/>
        <end position="156"/>
    </location>
    <ligand>
        <name>ATP</name>
        <dbReference type="ChEBI" id="CHEBI:30616"/>
    </ligand>
</feature>
<comment type="cofactor">
    <cofactor evidence="5">
        <name>Mg(2+)</name>
        <dbReference type="ChEBI" id="CHEBI:18420"/>
    </cofactor>
</comment>
<evidence type="ECO:0000256" key="2">
    <source>
        <dbReference type="ARBA" id="ARBA00022741"/>
    </source>
</evidence>
<dbReference type="InterPro" id="IPR002698">
    <property type="entry name" value="FTHF_cligase"/>
</dbReference>
<name>A0A060DET5_9PROT</name>
<dbReference type="GO" id="GO:0035999">
    <property type="term" value="P:tetrahydrofolate interconversion"/>
    <property type="evidence" value="ECO:0007669"/>
    <property type="project" value="TreeGrafter"/>
</dbReference>
<dbReference type="PANTHER" id="PTHR23407">
    <property type="entry name" value="ATPASE INHIBITOR/5-FORMYLTETRAHYDROFOLATE CYCLO-LIGASE"/>
    <property type="match status" value="1"/>
</dbReference>
<dbReference type="GO" id="GO:0046872">
    <property type="term" value="F:metal ion binding"/>
    <property type="evidence" value="ECO:0007669"/>
    <property type="project" value="UniProtKB-KW"/>
</dbReference>
<evidence type="ECO:0000313" key="7">
    <source>
        <dbReference type="Proteomes" id="UP000027186"/>
    </source>
</evidence>
<dbReference type="Proteomes" id="UP000027186">
    <property type="component" value="Chromosome"/>
</dbReference>
<dbReference type="GO" id="GO:0030272">
    <property type="term" value="F:5-formyltetrahydrofolate cyclo-ligase activity"/>
    <property type="evidence" value="ECO:0007669"/>
    <property type="project" value="UniProtKB-EC"/>
</dbReference>
<dbReference type="RefSeq" id="WP_038527196.1">
    <property type="nucleotide sequence ID" value="NZ_CP007793.1"/>
</dbReference>
<dbReference type="GO" id="GO:0009396">
    <property type="term" value="P:folic acid-containing compound biosynthetic process"/>
    <property type="evidence" value="ECO:0007669"/>
    <property type="project" value="TreeGrafter"/>
</dbReference>
<feature type="binding site" evidence="4">
    <location>
        <position position="63"/>
    </location>
    <ligand>
        <name>substrate</name>
    </ligand>
</feature>
<dbReference type="InterPro" id="IPR024185">
    <property type="entry name" value="FTHF_cligase-like_sf"/>
</dbReference>
<evidence type="ECO:0000256" key="5">
    <source>
        <dbReference type="RuleBase" id="RU361279"/>
    </source>
</evidence>
<dbReference type="Gene3D" id="3.40.50.10420">
    <property type="entry name" value="NagB/RpiA/CoA transferase-like"/>
    <property type="match status" value="1"/>
</dbReference>
<dbReference type="InterPro" id="IPR037171">
    <property type="entry name" value="NagB/RpiA_transferase-like"/>
</dbReference>
<comment type="similarity">
    <text evidence="1 5">Belongs to the 5-formyltetrahydrofolate cyclo-ligase family.</text>
</comment>
<gene>
    <name evidence="6" type="ORF">ABAZ39_04745</name>
</gene>
<dbReference type="Pfam" id="PF01812">
    <property type="entry name" value="5-FTHF_cyc-lig"/>
    <property type="match status" value="1"/>
</dbReference>
<dbReference type="SUPFAM" id="SSF100950">
    <property type="entry name" value="NagB/RpiA/CoA transferase-like"/>
    <property type="match status" value="1"/>
</dbReference>
<keyword evidence="5" id="KW-0479">Metal-binding</keyword>
<keyword evidence="3 4" id="KW-0067">ATP-binding</keyword>
<reference evidence="6 7" key="1">
    <citation type="journal article" date="2014" name="Genome Announc.">
        <title>Complete Genome Sequence of the Model Rhizosphere Strain Azospirillum brasilense Az39, Successfully Applied in Agriculture.</title>
        <authorList>
            <person name="Rivera D."/>
            <person name="Revale S."/>
            <person name="Molina R."/>
            <person name="Gualpa J."/>
            <person name="Puente M."/>
            <person name="Maroniche G."/>
            <person name="Paris G."/>
            <person name="Baker D."/>
            <person name="Clavijo B."/>
            <person name="McLay K."/>
            <person name="Spaepen S."/>
            <person name="Perticari A."/>
            <person name="Vazquez M."/>
            <person name="Wisniewski-Dye F."/>
            <person name="Watkins C."/>
            <person name="Martinez-Abarca F."/>
            <person name="Vanderleyden J."/>
            <person name="Cassan F."/>
        </authorList>
    </citation>
    <scope>NUCLEOTIDE SEQUENCE [LARGE SCALE GENOMIC DNA]</scope>
    <source>
        <strain evidence="6 7">Az39</strain>
    </source>
</reference>
<evidence type="ECO:0000256" key="4">
    <source>
        <dbReference type="PIRSR" id="PIRSR006806-1"/>
    </source>
</evidence>
<dbReference type="EMBL" id="CP007793">
    <property type="protein sequence ID" value="AIB11332.1"/>
    <property type="molecule type" value="Genomic_DNA"/>
</dbReference>
<feature type="binding site" evidence="4">
    <location>
        <begin position="8"/>
        <end position="12"/>
    </location>
    <ligand>
        <name>ATP</name>
        <dbReference type="ChEBI" id="CHEBI:30616"/>
    </ligand>
</feature>
<dbReference type="PANTHER" id="PTHR23407:SF1">
    <property type="entry name" value="5-FORMYLTETRAHYDROFOLATE CYCLO-LIGASE"/>
    <property type="match status" value="1"/>
</dbReference>
<evidence type="ECO:0000313" key="6">
    <source>
        <dbReference type="EMBL" id="AIB11332.1"/>
    </source>
</evidence>
<accession>A0A060DET5</accession>
<dbReference type="AlphaFoldDB" id="A0A060DET5"/>
<proteinExistence type="inferred from homology"/>
<keyword evidence="2 4" id="KW-0547">Nucleotide-binding</keyword>
<organism evidence="6 7">
    <name type="scientific">Azospirillum argentinense</name>
    <dbReference type="NCBI Taxonomy" id="2970906"/>
    <lineage>
        <taxon>Bacteria</taxon>
        <taxon>Pseudomonadati</taxon>
        <taxon>Pseudomonadota</taxon>
        <taxon>Alphaproteobacteria</taxon>
        <taxon>Rhodospirillales</taxon>
        <taxon>Azospirillaceae</taxon>
        <taxon>Azospirillum</taxon>
    </lineage>
</organism>
<dbReference type="GO" id="GO:0005524">
    <property type="term" value="F:ATP binding"/>
    <property type="evidence" value="ECO:0007669"/>
    <property type="project" value="UniProtKB-KW"/>
</dbReference>
<sequence length="207" mass="22605">MTDLRAAKDAARAQARARRDSLSDDRMRAFAADALRDRFLEELVRPGFIADGPVAGYWPLGSELDVRPLLLHLRMGGLRAGGLKTGGRSVALPVSGPRGQALTFRDWDPALPLAAGRYGIQEPGADRPEVVPAVLLVPMLAFDRSGHRLGYGAGYYDRTLDALRAIRPVLAVGMAFAAQEMDAVPCGAHDERLDWILTERETLRFTQ</sequence>